<dbReference type="InterPro" id="IPR001525">
    <property type="entry name" value="C5_MeTfrase"/>
</dbReference>
<protein>
    <submittedName>
        <fullName evidence="7">Dcm Site-specific DNA methylase</fullName>
    </submittedName>
</protein>
<accession>A0A6J5R6Y0</accession>
<keyword evidence="3 4" id="KW-0949">S-adenosyl-L-methionine</keyword>
<keyword evidence="1 4" id="KW-0489">Methyltransferase</keyword>
<evidence type="ECO:0000256" key="2">
    <source>
        <dbReference type="ARBA" id="ARBA00022679"/>
    </source>
</evidence>
<dbReference type="PANTHER" id="PTHR46098">
    <property type="entry name" value="TRNA (CYTOSINE(38)-C(5))-METHYLTRANSFERASE"/>
    <property type="match status" value="1"/>
</dbReference>
<organism evidence="7">
    <name type="scientific">uncultured Caudovirales phage</name>
    <dbReference type="NCBI Taxonomy" id="2100421"/>
    <lineage>
        <taxon>Viruses</taxon>
        <taxon>Duplodnaviria</taxon>
        <taxon>Heunggongvirae</taxon>
        <taxon>Uroviricota</taxon>
        <taxon>Caudoviricetes</taxon>
        <taxon>Peduoviridae</taxon>
        <taxon>Maltschvirus</taxon>
        <taxon>Maltschvirus maltsch</taxon>
    </lineage>
</organism>
<proteinExistence type="inferred from homology"/>
<evidence type="ECO:0000256" key="5">
    <source>
        <dbReference type="RuleBase" id="RU000416"/>
    </source>
</evidence>
<feature type="active site" evidence="4">
    <location>
        <position position="71"/>
    </location>
</feature>
<sequence length="368" mass="40706">MRHASFFSGAGGLDLGFERAGITTVSVSEIDPYANAVLAERFPDAPNLGSITEVEANDIPEADIWSGGFPCQDLSVAGKRAGFAGQRSSLAFKFLNLVEQRRPRWLVLENVPGLLSSNQGRDFARLIHEMDELRYGVSWRTLDARHFGIAQRRRRVFLVASLESERASEILLECRGCKRHPDPRWEEGQGVAGNSASSAHISGGPTGTSQPGQETYANGMREADGLARRLDNQRLLEDSQRVGNFELYDFPTDSVAPSLNARRARDLMAYGGESQKVFRKAGRAQHSEDAETWVEGEVENTLNSFDVGDIRTTHAIVGGTQEEDNLLPIGLDGHRYRLCGNGVVAPVAEWIGRRIVEADRRWRQEEAK</sequence>
<evidence type="ECO:0000313" key="7">
    <source>
        <dbReference type="EMBL" id="CAB4189378.1"/>
    </source>
</evidence>
<dbReference type="InterPro" id="IPR050750">
    <property type="entry name" value="C5-MTase"/>
</dbReference>
<dbReference type="Gene3D" id="3.40.50.150">
    <property type="entry name" value="Vaccinia Virus protein VP39"/>
    <property type="match status" value="1"/>
</dbReference>
<evidence type="ECO:0000256" key="1">
    <source>
        <dbReference type="ARBA" id="ARBA00022603"/>
    </source>
</evidence>
<dbReference type="SUPFAM" id="SSF53335">
    <property type="entry name" value="S-adenosyl-L-methionine-dependent methyltransferases"/>
    <property type="match status" value="1"/>
</dbReference>
<dbReference type="InterPro" id="IPR029063">
    <property type="entry name" value="SAM-dependent_MTases_sf"/>
</dbReference>
<dbReference type="GO" id="GO:0032259">
    <property type="term" value="P:methylation"/>
    <property type="evidence" value="ECO:0007669"/>
    <property type="project" value="UniProtKB-KW"/>
</dbReference>
<evidence type="ECO:0000256" key="4">
    <source>
        <dbReference type="PROSITE-ProRule" id="PRU01016"/>
    </source>
</evidence>
<feature type="region of interest" description="Disordered" evidence="6">
    <location>
        <begin position="182"/>
        <end position="216"/>
    </location>
</feature>
<dbReference type="PROSITE" id="PS51679">
    <property type="entry name" value="SAM_MT_C5"/>
    <property type="match status" value="1"/>
</dbReference>
<dbReference type="EMBL" id="LR797135">
    <property type="protein sequence ID" value="CAB4189378.1"/>
    <property type="molecule type" value="Genomic_DNA"/>
</dbReference>
<dbReference type="NCBIfam" id="TIGR00675">
    <property type="entry name" value="dcm"/>
    <property type="match status" value="1"/>
</dbReference>
<gene>
    <name evidence="7" type="ORF">UFOVP1184_35</name>
</gene>
<comment type="similarity">
    <text evidence="4 5">Belongs to the class I-like SAM-binding methyltransferase superfamily. C5-methyltransferase family.</text>
</comment>
<dbReference type="PRINTS" id="PR00105">
    <property type="entry name" value="C5METTRFRASE"/>
</dbReference>
<dbReference type="Pfam" id="PF00145">
    <property type="entry name" value="DNA_methylase"/>
    <property type="match status" value="1"/>
</dbReference>
<evidence type="ECO:0000256" key="6">
    <source>
        <dbReference type="SAM" id="MobiDB-lite"/>
    </source>
</evidence>
<dbReference type="GO" id="GO:0008168">
    <property type="term" value="F:methyltransferase activity"/>
    <property type="evidence" value="ECO:0007669"/>
    <property type="project" value="UniProtKB-KW"/>
</dbReference>
<keyword evidence="2 4" id="KW-0808">Transferase</keyword>
<dbReference type="PANTHER" id="PTHR46098:SF1">
    <property type="entry name" value="TRNA (CYTOSINE(38)-C(5))-METHYLTRANSFERASE"/>
    <property type="match status" value="1"/>
</dbReference>
<name>A0A6J5R6Y0_9CAUD</name>
<feature type="compositionally biased region" description="Polar residues" evidence="6">
    <location>
        <begin position="207"/>
        <end position="216"/>
    </location>
</feature>
<evidence type="ECO:0000256" key="3">
    <source>
        <dbReference type="ARBA" id="ARBA00022691"/>
    </source>
</evidence>
<reference evidence="7" key="1">
    <citation type="submission" date="2020-05" db="EMBL/GenBank/DDBJ databases">
        <authorList>
            <person name="Chiriac C."/>
            <person name="Salcher M."/>
            <person name="Ghai R."/>
            <person name="Kavagutti S V."/>
        </authorList>
    </citation>
    <scope>NUCLEOTIDE SEQUENCE</scope>
</reference>